<feature type="region of interest" description="Disordered" evidence="1">
    <location>
        <begin position="825"/>
        <end position="854"/>
    </location>
</feature>
<dbReference type="Proteomes" id="UP000516148">
    <property type="component" value="Chromosome"/>
</dbReference>
<organism evidence="2 3">
    <name type="scientific">Sphingomonas alpina</name>
    <dbReference type="NCBI Taxonomy" id="653931"/>
    <lineage>
        <taxon>Bacteria</taxon>
        <taxon>Pseudomonadati</taxon>
        <taxon>Pseudomonadota</taxon>
        <taxon>Alphaproteobacteria</taxon>
        <taxon>Sphingomonadales</taxon>
        <taxon>Sphingomonadaceae</taxon>
        <taxon>Sphingomonas</taxon>
    </lineage>
</organism>
<evidence type="ECO:0000313" key="2">
    <source>
        <dbReference type="EMBL" id="QNQ09243.1"/>
    </source>
</evidence>
<dbReference type="EMBL" id="CP061038">
    <property type="protein sequence ID" value="QNQ09243.1"/>
    <property type="molecule type" value="Genomic_DNA"/>
</dbReference>
<protein>
    <recommendedName>
        <fullName evidence="4">Large polyvalent protein associated domain-containing protein</fullName>
    </recommendedName>
</protein>
<keyword evidence="3" id="KW-1185">Reference proteome</keyword>
<proteinExistence type="predicted"/>
<dbReference type="RefSeq" id="WP_187761560.1">
    <property type="nucleotide sequence ID" value="NZ_CP061038.1"/>
</dbReference>
<dbReference type="AlphaFoldDB" id="A0A7H0LHU0"/>
<dbReference type="KEGG" id="spap:H3Z74_21655"/>
<gene>
    <name evidence="2" type="ORF">H3Z74_21655</name>
</gene>
<sequence length="854" mass="94883">MSLGVCLADLLARKLITPERAEAMRPVYDELVAQYEPKFGRAAAESMATEKAMKSIDDDFLHRKRVTLLQAKAQGVVADNASRLYKRNKTPGKPSPDGLMAHLVDDQHAPYPNVEYRWKNLKDEALRGMYDMLWEHRANVLGDVRNKSDFNDVVMALGGKETDNVNAREFADSWTRTAESLRTAFNAAGGRIPKLESWSLPHHWDGVRTGMVPFETWRADFLSELDRPKMIDYATGEPMSDMKLDDLLRQSYENIVSEGAVGREASSAMVGKAMANRRTDHRVFHFSSPDGWLRLNDKYGASHPLDAMLHHVDSMTRDIAAMQILGPNPAATVRWMKDLIGNTALTSPSLTARFATGLHQRRIDGVWEEITGINRIAARPNVASFFSTLRNWQSATKLGSAVVASAADLATKGLTSRFNGLPAMAGMRETVASLNPLDGTHRAFARRSLMVNEEMIGRTAGFGRAHFEENLGGAITAPTLAALRRGDVSLADFAALQARGKLQAANEVSRRASQFTMRAGLLNQWTMSNRSGTVMEFWNAITHFADTPFAELNPGWRGFLERQGIGGEGWEVLRTSPRVEKHGEPWILPESIDNRDLRDRIVEGIFTELDYAVSTGGVRQRAAMTVGRPGELPHEIIKTAGQFLMFPITVTSRHLSRAWSMPGVQTKAGYAASFLIATTVMGAFSEQLGNIIRGRDFRPMDDRAFWMKSMSRGGGLGYYGEIFEHTVAENGRGIQDLGNAPVLGSLDNWSNALVRQPYRALTGQKTAFGKAGVRLLKYEVPGDNIWYLRLAYERLLLDQLSAMADEHPERAYSRMEKRAADERTAYFAPPGSGMSDWRSPDWANALGNDREPAQ</sequence>
<reference evidence="2 3" key="1">
    <citation type="submission" date="2020-09" db="EMBL/GenBank/DDBJ databases">
        <title>Sphingomonas sp., a new species isolated from pork steak.</title>
        <authorList>
            <person name="Heidler von Heilborn D."/>
        </authorList>
    </citation>
    <scope>NUCLEOTIDE SEQUENCE [LARGE SCALE GENOMIC DNA]</scope>
    <source>
        <strain evidence="3">S8-3T</strain>
    </source>
</reference>
<evidence type="ECO:0000313" key="3">
    <source>
        <dbReference type="Proteomes" id="UP000516148"/>
    </source>
</evidence>
<evidence type="ECO:0008006" key="4">
    <source>
        <dbReference type="Google" id="ProtNLM"/>
    </source>
</evidence>
<name>A0A7H0LHU0_9SPHN</name>
<evidence type="ECO:0000256" key="1">
    <source>
        <dbReference type="SAM" id="MobiDB-lite"/>
    </source>
</evidence>
<accession>A0A7H0LHU0</accession>